<dbReference type="OrthoDB" id="2903647at2"/>
<dbReference type="EMBL" id="SJTH01000038">
    <property type="protein sequence ID" value="TCJ02185.1"/>
    <property type="molecule type" value="Genomic_DNA"/>
</dbReference>
<accession>A0A4V2NTY6</accession>
<reference evidence="1 2" key="1">
    <citation type="submission" date="2019-03" db="EMBL/GenBank/DDBJ databases">
        <authorList>
            <person name="Jensen L."/>
            <person name="Storgaard J."/>
            <person name="Sulaj E."/>
            <person name="Schramm A."/>
            <person name="Marshall I.P.G."/>
        </authorList>
    </citation>
    <scope>NUCLEOTIDE SEQUENCE [LARGE SCALE GENOMIC DNA]</scope>
    <source>
        <strain evidence="1 2">2017H2G3</strain>
    </source>
</reference>
<dbReference type="Proteomes" id="UP000293846">
    <property type="component" value="Unassembled WGS sequence"/>
</dbReference>
<comment type="caution">
    <text evidence="1">The sequence shown here is derived from an EMBL/GenBank/DDBJ whole genome shotgun (WGS) entry which is preliminary data.</text>
</comment>
<gene>
    <name evidence="1" type="ORF">E0Y62_20510</name>
</gene>
<proteinExistence type="predicted"/>
<dbReference type="AlphaFoldDB" id="A0A4V2NTY6"/>
<organism evidence="1 2">
    <name type="scientific">Cytobacillus praedii</name>
    <dbReference type="NCBI Taxonomy" id="1742358"/>
    <lineage>
        <taxon>Bacteria</taxon>
        <taxon>Bacillati</taxon>
        <taxon>Bacillota</taxon>
        <taxon>Bacilli</taxon>
        <taxon>Bacillales</taxon>
        <taxon>Bacillaceae</taxon>
        <taxon>Cytobacillus</taxon>
    </lineage>
</organism>
<dbReference type="RefSeq" id="WP_131237984.1">
    <property type="nucleotide sequence ID" value="NZ_SJTH01000038.1"/>
</dbReference>
<evidence type="ECO:0000313" key="1">
    <source>
        <dbReference type="EMBL" id="TCJ02185.1"/>
    </source>
</evidence>
<name>A0A4V2NTY6_9BACI</name>
<evidence type="ECO:0000313" key="2">
    <source>
        <dbReference type="Proteomes" id="UP000293846"/>
    </source>
</evidence>
<protein>
    <submittedName>
        <fullName evidence="1">Uncharacterized protein</fullName>
    </submittedName>
</protein>
<keyword evidence="2" id="KW-1185">Reference proteome</keyword>
<sequence length="126" mass="15008">MIGTKPTKLHENNVKQYKKVFEKWDMWDFAYFDGRDYYFLTQFEQVLKVITGYLILDYKGNIIPFEEAKTLALALVSFNTLIHSAMKEMVPQMLKDMSSYKEMSIHLPAKRFLIFYGLLFNQIMVR</sequence>